<dbReference type="Proteomes" id="UP000007113">
    <property type="component" value="Chromosome"/>
</dbReference>
<sequence length="308" mass="34138" precursor="true">MRFLTRLSLPQVESGSFATILLLFCSATLPACLSGIATQAFAQNQTSVALPSEPPRFWIEQAAANEQHIIEADGTFPLRYRQRKVDAKGDTTREIIESREGAVARLIERNGQPITASEDTGERQRLTDALASPADFIKHHKRDSGTRSDVLSLVRLIPQAMTFTYVPGQPQPQNATSRQIVIDFQPDPKFKPPTILSSALTGLAGRFWIDERTHQLTRGEAHVLHTVDFGWGILGSIHPGGTVEFEQADAGSGRWVYSHVDAHLVFRVLVKTVPENTLMTNTNFRQLPAQISYQDAIHILLAMPIPLK</sequence>
<proteinExistence type="predicted"/>
<name>G8P1X9_GRAMM</name>
<keyword evidence="2" id="KW-1185">Reference proteome</keyword>
<evidence type="ECO:0000313" key="2">
    <source>
        <dbReference type="Proteomes" id="UP000007113"/>
    </source>
</evidence>
<reference evidence="1 2" key="1">
    <citation type="submission" date="2011-11" db="EMBL/GenBank/DDBJ databases">
        <title>Complete sequence of Granulicella mallensis MP5ACTX8.</title>
        <authorList>
            <consortium name="US DOE Joint Genome Institute"/>
            <person name="Lucas S."/>
            <person name="Copeland A."/>
            <person name="Lapidus A."/>
            <person name="Cheng J.-F."/>
            <person name="Goodwin L."/>
            <person name="Pitluck S."/>
            <person name="Peters L."/>
            <person name="Lu M."/>
            <person name="Detter J.C."/>
            <person name="Han C."/>
            <person name="Tapia R."/>
            <person name="Land M."/>
            <person name="Hauser L."/>
            <person name="Kyrpides N."/>
            <person name="Ivanova N."/>
            <person name="Mikhailova N."/>
            <person name="Pagani I."/>
            <person name="Rawat S."/>
            <person name="Mannisto M."/>
            <person name="Haggblom M."/>
            <person name="Woyke T."/>
        </authorList>
    </citation>
    <scope>NUCLEOTIDE SEQUENCE [LARGE SCALE GENOMIC DNA]</scope>
    <source>
        <strain evidence="2">ATCC BAA-1857 / DSM 23137 / MP5ACTX8</strain>
    </source>
</reference>
<dbReference type="AlphaFoldDB" id="G8P1X9"/>
<dbReference type="eggNOG" id="ENOG5033CNG">
    <property type="taxonomic scope" value="Bacteria"/>
</dbReference>
<evidence type="ECO:0000313" key="1">
    <source>
        <dbReference type="EMBL" id="AEU37031.1"/>
    </source>
</evidence>
<dbReference type="EMBL" id="CP003130">
    <property type="protein sequence ID" value="AEU37031.1"/>
    <property type="molecule type" value="Genomic_DNA"/>
</dbReference>
<dbReference type="HOGENOM" id="CLU_086678_0_0_0"/>
<dbReference type="KEGG" id="gma:AciX8_2721"/>
<organism evidence="1 2">
    <name type="scientific">Granulicella mallensis (strain ATCC BAA-1857 / DSM 23137 / MP5ACTX8)</name>
    <dbReference type="NCBI Taxonomy" id="682795"/>
    <lineage>
        <taxon>Bacteria</taxon>
        <taxon>Pseudomonadati</taxon>
        <taxon>Acidobacteriota</taxon>
        <taxon>Terriglobia</taxon>
        <taxon>Terriglobales</taxon>
        <taxon>Acidobacteriaceae</taxon>
        <taxon>Granulicella</taxon>
    </lineage>
</organism>
<accession>G8P1X9</accession>
<gene>
    <name evidence="1" type="ordered locus">AciX8_2721</name>
</gene>
<protein>
    <submittedName>
        <fullName evidence="1">Uncharacterized protein</fullName>
    </submittedName>
</protein>